<name>A0A841HZ58_9DEIO</name>
<evidence type="ECO:0000256" key="3">
    <source>
        <dbReference type="ARBA" id="ARBA00022695"/>
    </source>
</evidence>
<dbReference type="InterPro" id="IPR014729">
    <property type="entry name" value="Rossmann-like_a/b/a_fold"/>
</dbReference>
<gene>
    <name evidence="8" type="primary">sat</name>
    <name evidence="11" type="ORF">HNR42_001581</name>
</gene>
<keyword evidence="3 8" id="KW-0548">Nucleotidyltransferase</keyword>
<keyword evidence="5 8" id="KW-0067">ATP-binding</keyword>
<feature type="domain" description="ATP-sulfurylase PUA-like" evidence="10">
    <location>
        <begin position="33"/>
        <end position="166"/>
    </location>
</feature>
<sequence>MTPLLALPAAPDTRSPLPAPLGGTLVWQVSGREAAELAHLPRLELNARGMADLEMIATGAYSPLRGFMNEADYRSVVERMRLHDGTPWSVPVTLPVPGERARELRGEVALTHHGRVVGRLQVSEQYRPDKDREALEVYRTRDETHPGVAALRAAGAVYLAGEVELLALPRGDFPAEHLTPHEARAAFAARGWRSVVAFQTRNPIHRAHEYLHKVALELVDGLFLHPLVGATKSDDVPASVRMRAYGALLQHYYPAHRVLLGVYPAAMRYAGPREAVLHALSRRNYGCTHFIVGRDHAGVGNYYGTYDAQEIFSAFGREELGIEILRFEHTFYCKTCGAVASRRSCPHGDAHHVALSGTRVRDLLRAGEPLPPEFSRPEVAEVLRSAYRDRS</sequence>
<organism evidence="11 12">
    <name type="scientific">Deinobacterium chartae</name>
    <dbReference type="NCBI Taxonomy" id="521158"/>
    <lineage>
        <taxon>Bacteria</taxon>
        <taxon>Thermotogati</taxon>
        <taxon>Deinococcota</taxon>
        <taxon>Deinococci</taxon>
        <taxon>Deinococcales</taxon>
        <taxon>Deinococcaceae</taxon>
        <taxon>Deinobacterium</taxon>
    </lineage>
</organism>
<dbReference type="InterPro" id="IPR024951">
    <property type="entry name" value="Sulfurylase_cat_dom"/>
</dbReference>
<dbReference type="PANTHER" id="PTHR43509:SF1">
    <property type="entry name" value="SULFATE ADENYLYLTRANSFERASE"/>
    <property type="match status" value="1"/>
</dbReference>
<evidence type="ECO:0000256" key="1">
    <source>
        <dbReference type="ARBA" id="ARBA00005048"/>
    </source>
</evidence>
<comment type="similarity">
    <text evidence="6 8">Belongs to the sulfate adenylyltransferase family.</text>
</comment>
<dbReference type="InterPro" id="IPR015947">
    <property type="entry name" value="PUA-like_sf"/>
</dbReference>
<dbReference type="Proteomes" id="UP000569951">
    <property type="component" value="Unassembled WGS sequence"/>
</dbReference>
<dbReference type="Gene3D" id="3.10.400.10">
    <property type="entry name" value="Sulfate adenylyltransferase"/>
    <property type="match status" value="1"/>
</dbReference>
<dbReference type="InterPro" id="IPR002650">
    <property type="entry name" value="Sulphate_adenylyltransferase"/>
</dbReference>
<dbReference type="Gene3D" id="3.40.50.620">
    <property type="entry name" value="HUPs"/>
    <property type="match status" value="1"/>
</dbReference>
<dbReference type="PANTHER" id="PTHR43509">
    <property type="match status" value="1"/>
</dbReference>
<dbReference type="RefSeq" id="WP_183986307.1">
    <property type="nucleotide sequence ID" value="NZ_JACHHG010000005.1"/>
</dbReference>
<evidence type="ECO:0000256" key="2">
    <source>
        <dbReference type="ARBA" id="ARBA00022679"/>
    </source>
</evidence>
<dbReference type="AlphaFoldDB" id="A0A841HZ58"/>
<dbReference type="Pfam" id="PF14306">
    <property type="entry name" value="PUA_2"/>
    <property type="match status" value="1"/>
</dbReference>
<evidence type="ECO:0000259" key="9">
    <source>
        <dbReference type="Pfam" id="PF01747"/>
    </source>
</evidence>
<evidence type="ECO:0000259" key="10">
    <source>
        <dbReference type="Pfam" id="PF14306"/>
    </source>
</evidence>
<keyword evidence="2 8" id="KW-0808">Transferase</keyword>
<dbReference type="NCBIfam" id="TIGR00339">
    <property type="entry name" value="sopT"/>
    <property type="match status" value="1"/>
</dbReference>
<evidence type="ECO:0000256" key="5">
    <source>
        <dbReference type="ARBA" id="ARBA00022840"/>
    </source>
</evidence>
<dbReference type="CDD" id="cd00517">
    <property type="entry name" value="ATPS"/>
    <property type="match status" value="1"/>
</dbReference>
<evidence type="ECO:0000256" key="4">
    <source>
        <dbReference type="ARBA" id="ARBA00022741"/>
    </source>
</evidence>
<dbReference type="Pfam" id="PF01747">
    <property type="entry name" value="ATP-sulfurylase"/>
    <property type="match status" value="1"/>
</dbReference>
<dbReference type="GO" id="GO:0004781">
    <property type="term" value="F:sulfate adenylyltransferase (ATP) activity"/>
    <property type="evidence" value="ECO:0007669"/>
    <property type="project" value="UniProtKB-UniRule"/>
</dbReference>
<comment type="caution">
    <text evidence="11">The sequence shown here is derived from an EMBL/GenBank/DDBJ whole genome shotgun (WGS) entry which is preliminary data.</text>
</comment>
<accession>A0A841HZ58</accession>
<feature type="domain" description="Sulphate adenylyltransferase catalytic" evidence="9">
    <location>
        <begin position="178"/>
        <end position="385"/>
    </location>
</feature>
<dbReference type="HAMAP" id="MF_00066">
    <property type="entry name" value="Sulf_adenylyltr"/>
    <property type="match status" value="1"/>
</dbReference>
<protein>
    <recommendedName>
        <fullName evidence="8">Sulfate adenylyltransferase</fullName>
        <ecNumber evidence="8">2.7.7.4</ecNumber>
    </recommendedName>
    <alternativeName>
        <fullName evidence="8">ATP-sulfurylase</fullName>
    </alternativeName>
    <alternativeName>
        <fullName evidence="8">Sulfate adenylate transferase</fullName>
        <shortName evidence="8">SAT</shortName>
    </alternativeName>
</protein>
<comment type="catalytic activity">
    <reaction evidence="7 8">
        <text>sulfate + ATP + H(+) = adenosine 5'-phosphosulfate + diphosphate</text>
        <dbReference type="Rhea" id="RHEA:18133"/>
        <dbReference type="ChEBI" id="CHEBI:15378"/>
        <dbReference type="ChEBI" id="CHEBI:16189"/>
        <dbReference type="ChEBI" id="CHEBI:30616"/>
        <dbReference type="ChEBI" id="CHEBI:33019"/>
        <dbReference type="ChEBI" id="CHEBI:58243"/>
        <dbReference type="EC" id="2.7.7.4"/>
    </reaction>
</comment>
<dbReference type="UniPathway" id="UPA00140">
    <property type="reaction ID" value="UER00204"/>
</dbReference>
<reference evidence="11 12" key="1">
    <citation type="submission" date="2020-08" db="EMBL/GenBank/DDBJ databases">
        <title>Genomic Encyclopedia of Type Strains, Phase IV (KMG-IV): sequencing the most valuable type-strain genomes for metagenomic binning, comparative biology and taxonomic classification.</title>
        <authorList>
            <person name="Goeker M."/>
        </authorList>
    </citation>
    <scope>NUCLEOTIDE SEQUENCE [LARGE SCALE GENOMIC DNA]</scope>
    <source>
        <strain evidence="11 12">DSM 21458</strain>
    </source>
</reference>
<dbReference type="GO" id="GO:0000103">
    <property type="term" value="P:sulfate assimilation"/>
    <property type="evidence" value="ECO:0007669"/>
    <property type="project" value="UniProtKB-UniRule"/>
</dbReference>
<evidence type="ECO:0000256" key="8">
    <source>
        <dbReference type="HAMAP-Rule" id="MF_00066"/>
    </source>
</evidence>
<dbReference type="SUPFAM" id="SSF88697">
    <property type="entry name" value="PUA domain-like"/>
    <property type="match status" value="1"/>
</dbReference>
<dbReference type="NCBIfam" id="NF003166">
    <property type="entry name" value="PRK04149.1"/>
    <property type="match status" value="1"/>
</dbReference>
<evidence type="ECO:0000313" key="12">
    <source>
        <dbReference type="Proteomes" id="UP000569951"/>
    </source>
</evidence>
<evidence type="ECO:0000313" key="11">
    <source>
        <dbReference type="EMBL" id="MBB6098156.1"/>
    </source>
</evidence>
<comment type="pathway">
    <text evidence="1 8">Sulfur metabolism; hydrogen sulfide biosynthesis; sulfite from sulfate: step 1/3.</text>
</comment>
<dbReference type="SUPFAM" id="SSF52374">
    <property type="entry name" value="Nucleotidylyl transferase"/>
    <property type="match status" value="1"/>
</dbReference>
<keyword evidence="4 8" id="KW-0547">Nucleotide-binding</keyword>
<dbReference type="InterPro" id="IPR020792">
    <property type="entry name" value="SO4_adenylyltransferase_pro"/>
</dbReference>
<dbReference type="GO" id="GO:0070814">
    <property type="term" value="P:hydrogen sulfide biosynthetic process"/>
    <property type="evidence" value="ECO:0007669"/>
    <property type="project" value="UniProtKB-UniRule"/>
</dbReference>
<dbReference type="InterPro" id="IPR025980">
    <property type="entry name" value="ATP-Sase_PUA-like_dom"/>
</dbReference>
<dbReference type="EMBL" id="JACHHG010000005">
    <property type="protein sequence ID" value="MBB6098156.1"/>
    <property type="molecule type" value="Genomic_DNA"/>
</dbReference>
<evidence type="ECO:0000256" key="6">
    <source>
        <dbReference type="ARBA" id="ARBA00037980"/>
    </source>
</evidence>
<dbReference type="GO" id="GO:0005524">
    <property type="term" value="F:ATP binding"/>
    <property type="evidence" value="ECO:0007669"/>
    <property type="project" value="UniProtKB-KW"/>
</dbReference>
<evidence type="ECO:0000256" key="7">
    <source>
        <dbReference type="ARBA" id="ARBA00049370"/>
    </source>
</evidence>
<dbReference type="EC" id="2.7.7.4" evidence="8"/>
<keyword evidence="12" id="KW-1185">Reference proteome</keyword>
<proteinExistence type="inferred from homology"/>